<feature type="domain" description="PhoU" evidence="2">
    <location>
        <begin position="126"/>
        <end position="206"/>
    </location>
</feature>
<keyword evidence="1" id="KW-0813">Transport</keyword>
<dbReference type="GO" id="GO:0006817">
    <property type="term" value="P:phosphate ion transport"/>
    <property type="evidence" value="ECO:0007669"/>
    <property type="project" value="UniProtKB-KW"/>
</dbReference>
<keyword evidence="1" id="KW-0592">Phosphate transport</keyword>
<gene>
    <name evidence="3" type="ORF">ET524_05755</name>
</gene>
<dbReference type="InterPro" id="IPR026022">
    <property type="entry name" value="PhoU_dom"/>
</dbReference>
<comment type="similarity">
    <text evidence="1">Belongs to the PhoU family.</text>
</comment>
<evidence type="ECO:0000256" key="1">
    <source>
        <dbReference type="PIRNR" id="PIRNR003107"/>
    </source>
</evidence>
<dbReference type="InterPro" id="IPR028366">
    <property type="entry name" value="PhoU"/>
</dbReference>
<dbReference type="GO" id="GO:0005737">
    <property type="term" value="C:cytoplasm"/>
    <property type="evidence" value="ECO:0007669"/>
    <property type="project" value="UniProtKB-SubCell"/>
</dbReference>
<dbReference type="Proteomes" id="UP000293345">
    <property type="component" value="Unassembled WGS sequence"/>
</dbReference>
<keyword evidence="4" id="KW-1185">Reference proteome</keyword>
<evidence type="ECO:0000259" key="2">
    <source>
        <dbReference type="Pfam" id="PF01895"/>
    </source>
</evidence>
<dbReference type="AlphaFoldDB" id="A0A4Q2K5G3"/>
<dbReference type="PANTHER" id="PTHR42930">
    <property type="entry name" value="PHOSPHATE-SPECIFIC TRANSPORT SYSTEM ACCESSORY PROTEIN PHOU"/>
    <property type="match status" value="1"/>
</dbReference>
<organism evidence="3 4">
    <name type="scientific">Senegalimassilia faecalis</name>
    <dbReference type="NCBI Taxonomy" id="2509433"/>
    <lineage>
        <taxon>Bacteria</taxon>
        <taxon>Bacillati</taxon>
        <taxon>Actinomycetota</taxon>
        <taxon>Coriobacteriia</taxon>
        <taxon>Coriobacteriales</taxon>
        <taxon>Coriobacteriaceae</taxon>
        <taxon>Senegalimassilia</taxon>
    </lineage>
</organism>
<accession>A0A4Q2K5G3</accession>
<reference evidence="3 4" key="1">
    <citation type="submission" date="2019-01" db="EMBL/GenBank/DDBJ databases">
        <title>Senegalimassilia sp. nov. KGMB04484 isolated human feces.</title>
        <authorList>
            <person name="Han K.-I."/>
            <person name="Kim J.-S."/>
            <person name="Lee K.C."/>
            <person name="Suh M.K."/>
            <person name="Eom M.K."/>
            <person name="Lee J.H."/>
            <person name="Park S.-H."/>
            <person name="Kang S.W."/>
            <person name="Park J.-E."/>
            <person name="Oh B.S."/>
            <person name="Yu S.Y."/>
            <person name="Choi S.-H."/>
            <person name="Lee D.H."/>
            <person name="Yoon H."/>
            <person name="Kim B.-Y."/>
            <person name="Lee J.H."/>
            <person name="Lee J.-S."/>
        </authorList>
    </citation>
    <scope>NUCLEOTIDE SEQUENCE [LARGE SCALE GENOMIC DNA]</scope>
    <source>
        <strain evidence="3 4">KGMB04484</strain>
    </source>
</reference>
<dbReference type="Gene3D" id="1.20.58.220">
    <property type="entry name" value="Phosphate transport system protein phou homolog 2, domain 2"/>
    <property type="match status" value="1"/>
</dbReference>
<evidence type="ECO:0000313" key="3">
    <source>
        <dbReference type="EMBL" id="RXZ55123.1"/>
    </source>
</evidence>
<name>A0A4Q2K5G3_9ACTN</name>
<dbReference type="EMBL" id="SDPW01000001">
    <property type="protein sequence ID" value="RXZ55123.1"/>
    <property type="molecule type" value="Genomic_DNA"/>
</dbReference>
<dbReference type="InterPro" id="IPR038078">
    <property type="entry name" value="PhoU-like_sf"/>
</dbReference>
<comment type="subunit">
    <text evidence="1">Homodimer.</text>
</comment>
<comment type="subcellular location">
    <subcellularLocation>
        <location evidence="1">Cytoplasm</location>
    </subcellularLocation>
</comment>
<evidence type="ECO:0000313" key="4">
    <source>
        <dbReference type="Proteomes" id="UP000293345"/>
    </source>
</evidence>
<dbReference type="PANTHER" id="PTHR42930:SF3">
    <property type="entry name" value="PHOSPHATE-SPECIFIC TRANSPORT SYSTEM ACCESSORY PROTEIN PHOU"/>
    <property type="match status" value="1"/>
</dbReference>
<comment type="function">
    <text evidence="1">Plays a role in the regulation of phosphate uptake.</text>
</comment>
<feature type="domain" description="PhoU" evidence="2">
    <location>
        <begin position="32"/>
        <end position="104"/>
    </location>
</feature>
<sequence length="225" mass="24700">MMQTRTKYLEKLEDLSALLGQLGEKSVLDVRAVGRALAGEEQAAEGVAAGDKASRHLRSAIEDRCLDIMLMQQPLVADDLREVTGAFRIVSDLAHIEEMARDVAYLSQQLTPKATSHLSDEFAQATDKVSNMVALAVKAFADADVALAQRVFAMDDAVDDLYDRCEQVIVEMIRGESSGARHLTELLMAAKYFERMGDDAERIAGWAVFRATGEHALHSADTEKD</sequence>
<protein>
    <recommendedName>
        <fullName evidence="1">Phosphate-specific transport system accessory protein PhoU</fullName>
    </recommendedName>
</protein>
<comment type="caution">
    <text evidence="3">The sequence shown here is derived from an EMBL/GenBank/DDBJ whole genome shotgun (WGS) entry which is preliminary data.</text>
</comment>
<keyword evidence="1" id="KW-0963">Cytoplasm</keyword>
<proteinExistence type="inferred from homology"/>
<dbReference type="Pfam" id="PF01895">
    <property type="entry name" value="PhoU"/>
    <property type="match status" value="2"/>
</dbReference>
<dbReference type="SUPFAM" id="SSF109755">
    <property type="entry name" value="PhoU-like"/>
    <property type="match status" value="1"/>
</dbReference>
<dbReference type="GO" id="GO:0030643">
    <property type="term" value="P:intracellular phosphate ion homeostasis"/>
    <property type="evidence" value="ECO:0007669"/>
    <property type="project" value="InterPro"/>
</dbReference>
<dbReference type="GO" id="GO:0045936">
    <property type="term" value="P:negative regulation of phosphate metabolic process"/>
    <property type="evidence" value="ECO:0007669"/>
    <property type="project" value="InterPro"/>
</dbReference>
<dbReference type="OrthoDB" id="9814256at2"/>
<dbReference type="PIRSF" id="PIRSF003107">
    <property type="entry name" value="PhoU"/>
    <property type="match status" value="1"/>
</dbReference>